<evidence type="ECO:0000259" key="1">
    <source>
        <dbReference type="SMART" id="SM00421"/>
    </source>
</evidence>
<dbReference type="InterPro" id="IPR016032">
    <property type="entry name" value="Sig_transdc_resp-reg_C-effctor"/>
</dbReference>
<organism evidence="2 3">
    <name type="scientific">Vibrio algarum</name>
    <dbReference type="NCBI Taxonomy" id="3020714"/>
    <lineage>
        <taxon>Bacteria</taxon>
        <taxon>Pseudomonadati</taxon>
        <taxon>Pseudomonadota</taxon>
        <taxon>Gammaproteobacteria</taxon>
        <taxon>Vibrionales</taxon>
        <taxon>Vibrionaceae</taxon>
        <taxon>Vibrio</taxon>
    </lineage>
</organism>
<sequence>MRLSNRVRSPIVQSNRATINIDELEETLKSELFSIGFEQAVFVILDPKQNYAYEYSLGFEEHQLETYSVHQKHDVYLSQYLYDQAFGQIVYLQDLVPDKQIKNEIFWDVLVPTMKIRHSMCGVQPLLNNYSLILSSHSYQKPSVKQQLEIDNLWCYLTHWANNWIAKLDMQRCKQSLLSQKIATNQNVKLTSTELEVLGHLVEGLDGSEIAFRRRVSKETVRSQIKQLLHKTQSKHQNHLISRYYREEFGIGR</sequence>
<dbReference type="Pfam" id="PF00196">
    <property type="entry name" value="GerE"/>
    <property type="match status" value="1"/>
</dbReference>
<dbReference type="InterPro" id="IPR036388">
    <property type="entry name" value="WH-like_DNA-bd_sf"/>
</dbReference>
<dbReference type="SUPFAM" id="SSF46894">
    <property type="entry name" value="C-terminal effector domain of the bipartite response regulators"/>
    <property type="match status" value="1"/>
</dbReference>
<dbReference type="SMART" id="SM00421">
    <property type="entry name" value="HTH_LUXR"/>
    <property type="match status" value="1"/>
</dbReference>
<dbReference type="Gene3D" id="1.10.10.10">
    <property type="entry name" value="Winged helix-like DNA-binding domain superfamily/Winged helix DNA-binding domain"/>
    <property type="match status" value="1"/>
</dbReference>
<dbReference type="Proteomes" id="UP001210678">
    <property type="component" value="Unassembled WGS sequence"/>
</dbReference>
<dbReference type="EMBL" id="JAQLOI010000001">
    <property type="protein sequence ID" value="MDB1123389.1"/>
    <property type="molecule type" value="Genomic_DNA"/>
</dbReference>
<evidence type="ECO:0000313" key="2">
    <source>
        <dbReference type="EMBL" id="MDB1123389.1"/>
    </source>
</evidence>
<accession>A0ABT4YQT3</accession>
<dbReference type="RefSeq" id="WP_272133910.1">
    <property type="nucleotide sequence ID" value="NZ_JAQLOI010000001.1"/>
</dbReference>
<reference evidence="2 3" key="1">
    <citation type="submission" date="2023-01" db="EMBL/GenBank/DDBJ databases">
        <title>Vibrio sp. KJ40-1 sp.nov, isolated from marine algae.</title>
        <authorList>
            <person name="Butt M."/>
            <person name="Kim J.M.J."/>
            <person name="Jeon C.O.C."/>
        </authorList>
    </citation>
    <scope>NUCLEOTIDE SEQUENCE [LARGE SCALE GENOMIC DNA]</scope>
    <source>
        <strain evidence="2 3">KJ40-1</strain>
    </source>
</reference>
<proteinExistence type="predicted"/>
<protein>
    <submittedName>
        <fullName evidence="2">LuxR C-terminal-related transcriptional regulator</fullName>
    </submittedName>
</protein>
<dbReference type="PRINTS" id="PR00038">
    <property type="entry name" value="HTHLUXR"/>
</dbReference>
<comment type="caution">
    <text evidence="2">The sequence shown here is derived from an EMBL/GenBank/DDBJ whole genome shotgun (WGS) entry which is preliminary data.</text>
</comment>
<name>A0ABT4YQT3_9VIBR</name>
<feature type="domain" description="HTH luxR-type" evidence="1">
    <location>
        <begin position="187"/>
        <end position="244"/>
    </location>
</feature>
<evidence type="ECO:0000313" key="3">
    <source>
        <dbReference type="Proteomes" id="UP001210678"/>
    </source>
</evidence>
<keyword evidence="3" id="KW-1185">Reference proteome</keyword>
<dbReference type="InterPro" id="IPR000792">
    <property type="entry name" value="Tscrpt_reg_LuxR_C"/>
</dbReference>
<gene>
    <name evidence="2" type="ORF">PGX00_06820</name>
</gene>